<dbReference type="PANTHER" id="PTHR37841:SF1">
    <property type="entry name" value="DUF3298 DOMAIN-CONTAINING PROTEIN"/>
    <property type="match status" value="1"/>
</dbReference>
<comment type="caution">
    <text evidence="2">The sequence shown here is derived from an EMBL/GenBank/DDBJ whole genome shotgun (WGS) entry which is preliminary data.</text>
</comment>
<dbReference type="EMBL" id="RWIU01000005">
    <property type="protein sequence ID" value="RSK42388.1"/>
    <property type="molecule type" value="Genomic_DNA"/>
</dbReference>
<evidence type="ECO:0000256" key="1">
    <source>
        <dbReference type="SAM" id="SignalP"/>
    </source>
</evidence>
<feature type="signal peptide" evidence="1">
    <location>
        <begin position="1"/>
        <end position="18"/>
    </location>
</feature>
<protein>
    <submittedName>
        <fullName evidence="2">WG repeat-containing protein</fullName>
    </submittedName>
</protein>
<dbReference type="Proteomes" id="UP000270291">
    <property type="component" value="Unassembled WGS sequence"/>
</dbReference>
<name>A0A428K7C3_9BACT</name>
<dbReference type="InterPro" id="IPR032774">
    <property type="entry name" value="WG_beta_rep"/>
</dbReference>
<evidence type="ECO:0000313" key="2">
    <source>
        <dbReference type="EMBL" id="RSK42388.1"/>
    </source>
</evidence>
<dbReference type="RefSeq" id="WP_125439518.1">
    <property type="nucleotide sequence ID" value="NZ_RWIU01000005.1"/>
</dbReference>
<proteinExistence type="predicted"/>
<feature type="chain" id="PRO_5019167301" evidence="1">
    <location>
        <begin position="19"/>
        <end position="298"/>
    </location>
</feature>
<dbReference type="OrthoDB" id="2485468at2"/>
<accession>A0A428K7C3</accession>
<dbReference type="SUPFAM" id="SSF69360">
    <property type="entry name" value="Cell wall binding repeat"/>
    <property type="match status" value="1"/>
</dbReference>
<sequence length="298" mass="33626">MRYGFLLILLGISGVASAQLPDSVVSRYRQRGFFLATNRAEPPFRAYKLGENGSLTIGGESSAVYYLDLQGRIIPGSPFDADSRDFDAQGYALVKKNNRAGMINQQGHQVLPFQYEELVPLHHPRQWLAARINGRWGVLDATGQLVVQPVYDEVKPFSEGMAAVKQGAKWGFIGEDGQEKIRPTYAYIWQDFSEGFAAVSTVDDHSVGFITPQNQAITAFTYAYPLCLNRDNAHFRDVAPYYRFHRGFALVRNKRCEIGVLNTRGQEVLPLRFHRVAFTDSTIVGYRGKQQQVYRLPH</sequence>
<organism evidence="2 3">
    <name type="scientific">Hymenobacter perfusus</name>
    <dbReference type="NCBI Taxonomy" id="1236770"/>
    <lineage>
        <taxon>Bacteria</taxon>
        <taxon>Pseudomonadati</taxon>
        <taxon>Bacteroidota</taxon>
        <taxon>Cytophagia</taxon>
        <taxon>Cytophagales</taxon>
        <taxon>Hymenobacteraceae</taxon>
        <taxon>Hymenobacter</taxon>
    </lineage>
</organism>
<keyword evidence="3" id="KW-1185">Reference proteome</keyword>
<gene>
    <name evidence="2" type="ORF">EI293_15845</name>
</gene>
<dbReference type="AlphaFoldDB" id="A0A428K7C3"/>
<dbReference type="PANTHER" id="PTHR37841">
    <property type="entry name" value="GLR2918 PROTEIN"/>
    <property type="match status" value="1"/>
</dbReference>
<dbReference type="Pfam" id="PF14903">
    <property type="entry name" value="WG_beta_rep"/>
    <property type="match status" value="2"/>
</dbReference>
<keyword evidence="1" id="KW-0732">Signal</keyword>
<reference evidence="2 3" key="1">
    <citation type="submission" date="2018-12" db="EMBL/GenBank/DDBJ databases">
        <authorList>
            <person name="Feng G."/>
            <person name="Zhu H."/>
        </authorList>
    </citation>
    <scope>NUCLEOTIDE SEQUENCE [LARGE SCALE GENOMIC DNA]</scope>
    <source>
        <strain evidence="2 3">LMG 26000</strain>
    </source>
</reference>
<evidence type="ECO:0000313" key="3">
    <source>
        <dbReference type="Proteomes" id="UP000270291"/>
    </source>
</evidence>